<dbReference type="InterPro" id="IPR004276">
    <property type="entry name" value="GlycoTrans_28_N"/>
</dbReference>
<dbReference type="InterPro" id="IPR002213">
    <property type="entry name" value="UDP_glucos_trans"/>
</dbReference>
<dbReference type="OMA" id="PNPNIYY"/>
<dbReference type="PANTHER" id="PTHR48050">
    <property type="entry name" value="STEROL 3-BETA-GLUCOSYLTRANSFERASE"/>
    <property type="match status" value="1"/>
</dbReference>
<dbReference type="SUPFAM" id="SSF53756">
    <property type="entry name" value="UDP-Glycosyltransferase/glycogen phosphorylase"/>
    <property type="match status" value="1"/>
</dbReference>
<evidence type="ECO:0000313" key="5">
    <source>
        <dbReference type="EMBL" id="ETS86814.1"/>
    </source>
</evidence>
<dbReference type="CDD" id="cd03784">
    <property type="entry name" value="GT1_Gtf-like"/>
    <property type="match status" value="1"/>
</dbReference>
<keyword evidence="6" id="KW-1185">Reference proteome</keyword>
<dbReference type="Pfam" id="PF06722">
    <property type="entry name" value="EryCIII-like_C"/>
    <property type="match status" value="1"/>
</dbReference>
<protein>
    <submittedName>
        <fullName evidence="5">Uncharacterized protein</fullName>
    </submittedName>
</protein>
<feature type="compositionally biased region" description="Basic and acidic residues" evidence="2">
    <location>
        <begin position="664"/>
        <end position="673"/>
    </location>
</feature>
<dbReference type="FunFam" id="3.40.50.2000:FF:000009">
    <property type="entry name" value="Sterol 3-beta-glucosyltransferase UGT80A2"/>
    <property type="match status" value="1"/>
</dbReference>
<dbReference type="InterPro" id="IPR050426">
    <property type="entry name" value="Glycosyltransferase_28"/>
</dbReference>
<dbReference type="HOGENOM" id="CLU_000537_1_1_1"/>
<dbReference type="RefSeq" id="XP_007827414.1">
    <property type="nucleotide sequence ID" value="XM_007829223.1"/>
</dbReference>
<name>W3XLD7_PESFW</name>
<dbReference type="Gene3D" id="3.40.50.2000">
    <property type="entry name" value="Glycogen Phosphorylase B"/>
    <property type="match status" value="2"/>
</dbReference>
<organism evidence="5 6">
    <name type="scientific">Pestalotiopsis fici (strain W106-1 / CGMCC3.15140)</name>
    <dbReference type="NCBI Taxonomy" id="1229662"/>
    <lineage>
        <taxon>Eukaryota</taxon>
        <taxon>Fungi</taxon>
        <taxon>Dikarya</taxon>
        <taxon>Ascomycota</taxon>
        <taxon>Pezizomycotina</taxon>
        <taxon>Sordariomycetes</taxon>
        <taxon>Xylariomycetidae</taxon>
        <taxon>Amphisphaeriales</taxon>
        <taxon>Sporocadaceae</taxon>
        <taxon>Pestalotiopsis</taxon>
    </lineage>
</organism>
<sequence length="810" mass="87675">MGNDSMAGPSSDSGSIYDDAPPPYEEVINTKFLAGTAHLTDTGRVDVDPESRVFRTLSRFVPDWKGPGEEQVKDSCPKYDGPGWKYEAGRRSVPTVRLNIVIQVVGSRGDVQPFIALGNQLQRDGHRVRLATHNTFEQFVIDSGLEFYPIGGDPAELMAYMVKNPGLIPSLGSLRAGDIQKKRAMVAEMLDGCWWSCIEPDPKSGVPFVANAIIANPPSFAHIHCAQALGIPLHLMFTMPWTSTRMFSHPLANMKKTSKDQGTANYVSFAVVEWMTWQGLGDIINEWRKARDLEPVPMTEGPNLAETLQIPFTYCWSPSLIPKPLDWPAHIDVCGFFFRDAPRYNPPRELDHFLRQGPPPIYIGFGSIVIDKPEEMTQLLLEAVGAAGVRALISRGWSKLGGGSESTDQVMYLDDCPHEWLFQNVSAVVHHGGAGTTACGLRYGRPTLVVPFFGDQPFWGEMIEAAGAGPKPIPYAALTSSNLAEAIRSCLQPEVQTAAQSISASMSSEEGVGTAVKSFYANLPVSAMPCDLLQDHPAVWEYRRKGKTLKLSGVAAEILINHLKVDSNKLEPYEPKGFVIENRRWDPITGTTSAVISTFSGMAQSTADIFVKPAQIRRVKSSTHIRAPAAQSSSGTVDPKYAGSLHSSARGPGDFPGEAASPMDSRHARDQHHGNNKPNVAASMALASASGVGGFFKHYAKGFLIDMPVAFAEGSRAVPRLYGEDVTDYGTVKDWKSGFSKSGKNLTLGLGEGLADLVVQPYKGAKEKGIVGGIAGVGKGLLGFSFKTSSGTCNMLPPALHSFLTRHDSN</sequence>
<dbReference type="InParanoid" id="W3XLD7"/>
<feature type="region of interest" description="Disordered" evidence="2">
    <location>
        <begin position="622"/>
        <end position="678"/>
    </location>
</feature>
<reference evidence="6" key="1">
    <citation type="journal article" date="2015" name="BMC Genomics">
        <title>Genomic and transcriptomic analysis of the endophytic fungus Pestalotiopsis fici reveals its lifestyle and high potential for synthesis of natural products.</title>
        <authorList>
            <person name="Wang X."/>
            <person name="Zhang X."/>
            <person name="Liu L."/>
            <person name="Xiang M."/>
            <person name="Wang W."/>
            <person name="Sun X."/>
            <person name="Che Y."/>
            <person name="Guo L."/>
            <person name="Liu G."/>
            <person name="Guo L."/>
            <person name="Wang C."/>
            <person name="Yin W.B."/>
            <person name="Stadler M."/>
            <person name="Zhang X."/>
            <person name="Liu X."/>
        </authorList>
    </citation>
    <scope>NUCLEOTIDE SEQUENCE [LARGE SCALE GENOMIC DNA]</scope>
    <source>
        <strain evidence="6">W106-1 / CGMCC3.15140</strain>
    </source>
</reference>
<dbReference type="GeneID" id="19265655"/>
<accession>W3XLD7</accession>
<dbReference type="Pfam" id="PF03033">
    <property type="entry name" value="Glyco_transf_28"/>
    <property type="match status" value="1"/>
</dbReference>
<keyword evidence="1" id="KW-0808">Transferase</keyword>
<feature type="domain" description="Erythromycin biosynthesis protein CIII-like C-terminal" evidence="4">
    <location>
        <begin position="408"/>
        <end position="508"/>
    </location>
</feature>
<evidence type="ECO:0000259" key="4">
    <source>
        <dbReference type="Pfam" id="PF06722"/>
    </source>
</evidence>
<evidence type="ECO:0000256" key="2">
    <source>
        <dbReference type="SAM" id="MobiDB-lite"/>
    </source>
</evidence>
<feature type="domain" description="Glycosyltransferase family 28 N-terminal" evidence="3">
    <location>
        <begin position="100"/>
        <end position="247"/>
    </location>
</feature>
<gene>
    <name evidence="5" type="ORF">PFICI_00642</name>
</gene>
<evidence type="ECO:0000259" key="3">
    <source>
        <dbReference type="Pfam" id="PF03033"/>
    </source>
</evidence>
<proteinExistence type="predicted"/>
<dbReference type="EMBL" id="KI912109">
    <property type="protein sequence ID" value="ETS86814.1"/>
    <property type="molecule type" value="Genomic_DNA"/>
</dbReference>
<dbReference type="GO" id="GO:0016906">
    <property type="term" value="F:sterol 3-beta-glucosyltransferase activity"/>
    <property type="evidence" value="ECO:0007669"/>
    <property type="project" value="UniProtKB-ARBA"/>
</dbReference>
<dbReference type="GO" id="GO:0005975">
    <property type="term" value="P:carbohydrate metabolic process"/>
    <property type="evidence" value="ECO:0007669"/>
    <property type="project" value="InterPro"/>
</dbReference>
<dbReference type="Proteomes" id="UP000030651">
    <property type="component" value="Unassembled WGS sequence"/>
</dbReference>
<dbReference type="FunFam" id="3.40.50.2000:FF:000100">
    <property type="entry name" value="Glycosyltransferase family 1 protein"/>
    <property type="match status" value="1"/>
</dbReference>
<dbReference type="AlphaFoldDB" id="W3XLD7"/>
<feature type="region of interest" description="Disordered" evidence="2">
    <location>
        <begin position="1"/>
        <end position="23"/>
    </location>
</feature>
<dbReference type="OrthoDB" id="5835829at2759"/>
<dbReference type="InterPro" id="IPR010610">
    <property type="entry name" value="EryCIII-like_C"/>
</dbReference>
<dbReference type="eggNOG" id="KOG1192">
    <property type="taxonomic scope" value="Eukaryota"/>
</dbReference>
<evidence type="ECO:0000256" key="1">
    <source>
        <dbReference type="ARBA" id="ARBA00022679"/>
    </source>
</evidence>
<dbReference type="KEGG" id="pfy:PFICI_00642"/>
<evidence type="ECO:0000313" key="6">
    <source>
        <dbReference type="Proteomes" id="UP000030651"/>
    </source>
</evidence>
<dbReference type="PANTHER" id="PTHR48050:SF27">
    <property type="entry name" value="GLUCOSYLTRANSFERASE, PUTATIVE (AFU_ORTHOLOGUE AFUA_7G04880)-RELATED"/>
    <property type="match status" value="1"/>
</dbReference>